<gene>
    <name evidence="2" type="ORF">Q2T52_23225</name>
</gene>
<name>A0ABT8T307_9HYPH</name>
<dbReference type="InterPro" id="IPR021257">
    <property type="entry name" value="DUF2809"/>
</dbReference>
<evidence type="ECO:0000313" key="2">
    <source>
        <dbReference type="EMBL" id="MDO1585013.1"/>
    </source>
</evidence>
<keyword evidence="1" id="KW-1133">Transmembrane helix</keyword>
<dbReference type="Pfam" id="PF10990">
    <property type="entry name" value="DUF2809"/>
    <property type="match status" value="1"/>
</dbReference>
<feature type="transmembrane region" description="Helical" evidence="1">
    <location>
        <begin position="103"/>
        <end position="122"/>
    </location>
</feature>
<reference evidence="2" key="2">
    <citation type="submission" date="2023-07" db="EMBL/GenBank/DDBJ databases">
        <authorList>
            <person name="Sun H."/>
        </authorList>
    </citation>
    <scope>NUCLEOTIDE SEQUENCE</scope>
    <source>
        <strain evidence="2">05753</strain>
    </source>
</reference>
<protein>
    <submittedName>
        <fullName evidence="2">DUF2809 domain-containing protein</fullName>
    </submittedName>
</protein>
<proteinExistence type="predicted"/>
<sequence length="127" mass="14211">MVLGLRGQRLLNAGIVILAGLVIRAYGYEIGLPFILVKYGGSVLWGAMVYFLMGMVTGDVPIRRIVFISLVIAVAVEFFRLYHLPWLDTFRLTLWGKLLLGRVFALWNILAYAIGIALAALWEGLDR</sequence>
<feature type="transmembrane region" description="Helical" evidence="1">
    <location>
        <begin position="34"/>
        <end position="53"/>
    </location>
</feature>
<keyword evidence="3" id="KW-1185">Reference proteome</keyword>
<reference evidence="2" key="1">
    <citation type="journal article" date="2015" name="Int. J. Syst. Evol. Microbiol.">
        <title>Rhizobium oryzicola sp. nov., potential plant-growth-promoting endophytic bacteria isolated from rice roots.</title>
        <authorList>
            <person name="Zhang X.X."/>
            <person name="Gao J.S."/>
            <person name="Cao Y.H."/>
            <person name="Sheirdil R.A."/>
            <person name="Wang X.C."/>
            <person name="Zhang L."/>
        </authorList>
    </citation>
    <scope>NUCLEOTIDE SEQUENCE</scope>
    <source>
        <strain evidence="2">05753</strain>
    </source>
</reference>
<feature type="transmembrane region" description="Helical" evidence="1">
    <location>
        <begin position="65"/>
        <end position="83"/>
    </location>
</feature>
<evidence type="ECO:0000256" key="1">
    <source>
        <dbReference type="SAM" id="Phobius"/>
    </source>
</evidence>
<dbReference type="EMBL" id="JAUKWQ010000012">
    <property type="protein sequence ID" value="MDO1585013.1"/>
    <property type="molecule type" value="Genomic_DNA"/>
</dbReference>
<evidence type="ECO:0000313" key="3">
    <source>
        <dbReference type="Proteomes" id="UP001169006"/>
    </source>
</evidence>
<accession>A0ABT8T307</accession>
<dbReference type="Proteomes" id="UP001169006">
    <property type="component" value="Unassembled WGS sequence"/>
</dbReference>
<keyword evidence="1" id="KW-0472">Membrane</keyword>
<feature type="transmembrane region" description="Helical" evidence="1">
    <location>
        <begin position="10"/>
        <end position="28"/>
    </location>
</feature>
<comment type="caution">
    <text evidence="2">The sequence shown here is derived from an EMBL/GenBank/DDBJ whole genome shotgun (WGS) entry which is preliminary data.</text>
</comment>
<keyword evidence="1" id="KW-0812">Transmembrane</keyword>
<dbReference type="RefSeq" id="WP_302079302.1">
    <property type="nucleotide sequence ID" value="NZ_JAUKWQ010000012.1"/>
</dbReference>
<organism evidence="2 3">
    <name type="scientific">Rhizobium oryzicola</name>
    <dbReference type="NCBI Taxonomy" id="1232668"/>
    <lineage>
        <taxon>Bacteria</taxon>
        <taxon>Pseudomonadati</taxon>
        <taxon>Pseudomonadota</taxon>
        <taxon>Alphaproteobacteria</taxon>
        <taxon>Hyphomicrobiales</taxon>
        <taxon>Rhizobiaceae</taxon>
        <taxon>Rhizobium/Agrobacterium group</taxon>
        <taxon>Rhizobium</taxon>
    </lineage>
</organism>